<dbReference type="EMBL" id="JBJKFK010001787">
    <property type="protein sequence ID" value="KAL3312239.1"/>
    <property type="molecule type" value="Genomic_DNA"/>
</dbReference>
<dbReference type="InterPro" id="IPR007110">
    <property type="entry name" value="Ig-like_dom"/>
</dbReference>
<comment type="caution">
    <text evidence="2">The sequence shown here is derived from an EMBL/GenBank/DDBJ whole genome shotgun (WGS) entry which is preliminary data.</text>
</comment>
<organism evidence="2 3">
    <name type="scientific">Cichlidogyrus casuarinus</name>
    <dbReference type="NCBI Taxonomy" id="1844966"/>
    <lineage>
        <taxon>Eukaryota</taxon>
        <taxon>Metazoa</taxon>
        <taxon>Spiralia</taxon>
        <taxon>Lophotrochozoa</taxon>
        <taxon>Platyhelminthes</taxon>
        <taxon>Monogenea</taxon>
        <taxon>Monopisthocotylea</taxon>
        <taxon>Dactylogyridea</taxon>
        <taxon>Ancyrocephalidae</taxon>
        <taxon>Cichlidogyrus</taxon>
    </lineage>
</organism>
<feature type="domain" description="Ig-like" evidence="1">
    <location>
        <begin position="17"/>
        <end position="138"/>
    </location>
</feature>
<keyword evidence="3" id="KW-1185">Reference proteome</keyword>
<gene>
    <name evidence="2" type="ORF">Ciccas_009173</name>
</gene>
<proteinExistence type="predicted"/>
<evidence type="ECO:0000313" key="3">
    <source>
        <dbReference type="Proteomes" id="UP001626550"/>
    </source>
</evidence>
<dbReference type="AlphaFoldDB" id="A0ABD2PXU3"/>
<protein>
    <recommendedName>
        <fullName evidence="1">Ig-like domain-containing protein</fullName>
    </recommendedName>
</protein>
<dbReference type="PROSITE" id="PS50835">
    <property type="entry name" value="IG_LIKE"/>
    <property type="match status" value="1"/>
</dbReference>
<dbReference type="Proteomes" id="UP001626550">
    <property type="component" value="Unassembled WGS sequence"/>
</dbReference>
<accession>A0ABD2PXU3</accession>
<evidence type="ECO:0000259" key="1">
    <source>
        <dbReference type="PROSITE" id="PS50835"/>
    </source>
</evidence>
<sequence length="156" mass="17601">MEKSQKCFWISEPPSKPVIEITPSYNPAKNGGQFRAVCSSKPAGIPQAKLIWAWELNSARIAKARTSDEWQREHEVTFDAIKPEEVRDLCKESICDPSEVRSELLLSQITDIKHGATLRCKAINTPSLPEKVESTRVQINCKFGSSRHAYFLLLCL</sequence>
<name>A0ABD2PXU3_9PLAT</name>
<reference evidence="2 3" key="1">
    <citation type="submission" date="2024-11" db="EMBL/GenBank/DDBJ databases">
        <title>Adaptive evolution of stress response genes in parasites aligns with host niche diversity.</title>
        <authorList>
            <person name="Hahn C."/>
            <person name="Resl P."/>
        </authorList>
    </citation>
    <scope>NUCLEOTIDE SEQUENCE [LARGE SCALE GENOMIC DNA]</scope>
    <source>
        <strain evidence="2">EGGRZ-B1_66</strain>
        <tissue evidence="2">Body</tissue>
    </source>
</reference>
<evidence type="ECO:0000313" key="2">
    <source>
        <dbReference type="EMBL" id="KAL3312239.1"/>
    </source>
</evidence>